<dbReference type="RefSeq" id="WP_260572960.1">
    <property type="nucleotide sequence ID" value="NZ_CP104205.1"/>
</dbReference>
<dbReference type="InterPro" id="IPR027417">
    <property type="entry name" value="P-loop_NTPase"/>
</dbReference>
<protein>
    <submittedName>
        <fullName evidence="2">AAA family ATPase</fullName>
    </submittedName>
</protein>
<dbReference type="PANTHER" id="PTHR43581">
    <property type="entry name" value="ATP/GTP PHOSPHATASE"/>
    <property type="match status" value="1"/>
</dbReference>
<sequence length="561" mass="64889">MLKGIEFENYKAFENGKLKIKPITILLGANSIGKSSLMQLILLLKQTFNFKGLYNSALKLNGKYLNLGEPENIFNNFNTDKAITFKISVSDDYGFIDQSLFLDEIAWKLKAIQREFVYNEAYIQTKLVKEKDLKSVSVRKLNRIYADFETKDLTLIEKAKEIIKGYKKYKRDLGDIENENSRHLKSNVLKNKKNINELIENIDIKSLEHTIKFLEAYNKIELKNLTYVYEIGFNKRNNSLIANSLKVINDDKVIIGYSTAKSKNGKDVHKIYSDLIEDKVLNKYRIEVGKNLKFKLLTFNTEVENRDRSIRLDRKIFESTFIQILSGILEPLIISLDESFINYVSPLRAYPKRYYFLDEANIGSSFNTIIGENLAEILKQNNSVKKKVNNWLSNFGFEVNVDKLQDVIHHLKVNQSGLKLDITDVGFGISQILPVIVQGFLSRSKSLTLIEQPEIHLHPKMQAELADLFIDMVKNDSQPDRALLIETHSEYLLRRLRRRISEGKISNRDVAIYFIKKEKKKSTIDEVDVSESGAFDWPSEFYDDELDDTIAFIKNQPAKIE</sequence>
<feature type="domain" description="Endonuclease GajA/Old nuclease/RecF-like AAA" evidence="1">
    <location>
        <begin position="1"/>
        <end position="492"/>
    </location>
</feature>
<name>A0ABY5Y7W5_9FLAO</name>
<dbReference type="InterPro" id="IPR051396">
    <property type="entry name" value="Bact_Antivir_Def_Nuclease"/>
</dbReference>
<reference evidence="2" key="1">
    <citation type="submission" date="2022-09" db="EMBL/GenBank/DDBJ databases">
        <title>Maribacter litopenaei sp. nov., isolated from the intestinal tract of the Pacific White Shrimp, Litopenaeus vannamei.</title>
        <authorList>
            <person name="Kim S.Y."/>
            <person name="Hwang C.Y."/>
        </authorList>
    </citation>
    <scope>NUCLEOTIDE SEQUENCE</scope>
    <source>
        <strain evidence="2">HL-LV01</strain>
    </source>
</reference>
<accession>A0ABY5Y7W5</accession>
<proteinExistence type="predicted"/>
<evidence type="ECO:0000259" key="1">
    <source>
        <dbReference type="Pfam" id="PF13175"/>
    </source>
</evidence>
<dbReference type="Proteomes" id="UP001059209">
    <property type="component" value="Chromosome"/>
</dbReference>
<dbReference type="InterPro" id="IPR041685">
    <property type="entry name" value="AAA_GajA/Old/RecF-like"/>
</dbReference>
<dbReference type="Pfam" id="PF13175">
    <property type="entry name" value="AAA_15"/>
    <property type="match status" value="1"/>
</dbReference>
<evidence type="ECO:0000313" key="2">
    <source>
        <dbReference type="EMBL" id="UWX55108.1"/>
    </source>
</evidence>
<dbReference type="EMBL" id="CP104205">
    <property type="protein sequence ID" value="UWX55108.1"/>
    <property type="molecule type" value="Genomic_DNA"/>
</dbReference>
<gene>
    <name evidence="2" type="ORF">NYZ99_00170</name>
</gene>
<evidence type="ECO:0000313" key="3">
    <source>
        <dbReference type="Proteomes" id="UP001059209"/>
    </source>
</evidence>
<organism evidence="2 3">
    <name type="scientific">Maribacter litopenaei</name>
    <dbReference type="NCBI Taxonomy" id="2976127"/>
    <lineage>
        <taxon>Bacteria</taxon>
        <taxon>Pseudomonadati</taxon>
        <taxon>Bacteroidota</taxon>
        <taxon>Flavobacteriia</taxon>
        <taxon>Flavobacteriales</taxon>
        <taxon>Flavobacteriaceae</taxon>
        <taxon>Maribacter</taxon>
    </lineage>
</organism>
<dbReference type="SUPFAM" id="SSF52540">
    <property type="entry name" value="P-loop containing nucleoside triphosphate hydrolases"/>
    <property type="match status" value="1"/>
</dbReference>
<keyword evidence="3" id="KW-1185">Reference proteome</keyword>
<dbReference type="PANTHER" id="PTHR43581:SF2">
    <property type="entry name" value="EXCINUCLEASE ATPASE SUBUNIT"/>
    <property type="match status" value="1"/>
</dbReference>